<reference evidence="2 3" key="1">
    <citation type="submission" date="2016-10" db="EMBL/GenBank/DDBJ databases">
        <authorList>
            <person name="de Groot N.N."/>
        </authorList>
    </citation>
    <scope>NUCLEOTIDE SEQUENCE [LARGE SCALE GENOMIC DNA]</scope>
    <source>
        <strain evidence="2 3">DSM 20678</strain>
    </source>
</reference>
<gene>
    <name evidence="2" type="ORF">SAMN05444406_10410</name>
</gene>
<evidence type="ECO:0000313" key="2">
    <source>
        <dbReference type="EMBL" id="SFP79423.1"/>
    </source>
</evidence>
<feature type="domain" description="PIN" evidence="1">
    <location>
        <begin position="3"/>
        <end position="110"/>
    </location>
</feature>
<proteinExistence type="predicted"/>
<dbReference type="Pfam" id="PF01850">
    <property type="entry name" value="PIN"/>
    <property type="match status" value="1"/>
</dbReference>
<evidence type="ECO:0000313" key="3">
    <source>
        <dbReference type="Proteomes" id="UP000198577"/>
    </source>
</evidence>
<dbReference type="SUPFAM" id="SSF88723">
    <property type="entry name" value="PIN domain-like"/>
    <property type="match status" value="1"/>
</dbReference>
<keyword evidence="3" id="KW-1185">Reference proteome</keyword>
<dbReference type="EMBL" id="FOXR01000004">
    <property type="protein sequence ID" value="SFP79423.1"/>
    <property type="molecule type" value="Genomic_DNA"/>
</dbReference>
<dbReference type="CDD" id="cd09874">
    <property type="entry name" value="PIN_MT3492-like"/>
    <property type="match status" value="1"/>
</dbReference>
<dbReference type="OrthoDB" id="5568064at2"/>
<evidence type="ECO:0000259" key="1">
    <source>
        <dbReference type="Pfam" id="PF01850"/>
    </source>
</evidence>
<dbReference type="InterPro" id="IPR029060">
    <property type="entry name" value="PIN-like_dom_sf"/>
</dbReference>
<dbReference type="InterPro" id="IPR002716">
    <property type="entry name" value="PIN_dom"/>
</dbReference>
<dbReference type="Proteomes" id="UP000198577">
    <property type="component" value="Unassembled WGS sequence"/>
</dbReference>
<sequence length="150" mass="16929">MIVYLDTSALVKLYINEEGTSLVREAVQNSLIVATCKVAYAEARSAFARACREKLIDIGTHDEIVAALKQDWKNYFKIKITDELIDLAGELTYTHSLRGFDAIHLSSALTLSYMANNKVTAICFDVKLWEAFKKYARFNVLPENCIANKK</sequence>
<name>A0A1I5T8R7_9FIRM</name>
<dbReference type="Gene3D" id="3.40.50.1010">
    <property type="entry name" value="5'-nuclease"/>
    <property type="match status" value="1"/>
</dbReference>
<dbReference type="RefSeq" id="WP_092281958.1">
    <property type="nucleotide sequence ID" value="NZ_FOXR01000004.1"/>
</dbReference>
<protein>
    <submittedName>
        <fullName evidence="2">PIN domain-containing protein</fullName>
    </submittedName>
</protein>
<accession>A0A1I5T8R7</accession>
<organism evidence="2 3">
    <name type="scientific">Caldicoprobacter faecalis</name>
    <dbReference type="NCBI Taxonomy" id="937334"/>
    <lineage>
        <taxon>Bacteria</taxon>
        <taxon>Bacillati</taxon>
        <taxon>Bacillota</taxon>
        <taxon>Clostridia</taxon>
        <taxon>Caldicoprobacterales</taxon>
        <taxon>Caldicoprobacteraceae</taxon>
        <taxon>Caldicoprobacter</taxon>
    </lineage>
</organism>
<dbReference type="AlphaFoldDB" id="A0A1I5T8R7"/>